<evidence type="ECO:0000256" key="5">
    <source>
        <dbReference type="ARBA" id="ARBA00023040"/>
    </source>
</evidence>
<accession>A0AAV4UXY2</accession>
<dbReference type="AlphaFoldDB" id="A0AAV4UXY2"/>
<keyword evidence="9" id="KW-0716">Sensory transduction</keyword>
<dbReference type="GO" id="GO:0007601">
    <property type="term" value="P:visual perception"/>
    <property type="evidence" value="ECO:0007669"/>
    <property type="project" value="UniProtKB-KW"/>
</dbReference>
<comment type="caution">
    <text evidence="14">The sequence shown here is derived from an EMBL/GenBank/DDBJ whole genome shotgun (WGS) entry which is preliminary data.</text>
</comment>
<evidence type="ECO:0000256" key="9">
    <source>
        <dbReference type="ARBA" id="ARBA00023305"/>
    </source>
</evidence>
<keyword evidence="3 10" id="KW-0812">Transmembrane</keyword>
<feature type="domain" description="G-protein coupled receptors family 1 profile" evidence="13">
    <location>
        <begin position="279"/>
        <end position="402"/>
    </location>
</feature>
<dbReference type="GO" id="GO:0016020">
    <property type="term" value="C:membrane"/>
    <property type="evidence" value="ECO:0007669"/>
    <property type="project" value="UniProtKB-SubCell"/>
</dbReference>
<sequence length="402" mass="45626">MVKREAESNQLEFSLTLRTAHNPITAAINNFTSKGLKDLSGNKRWKCLCGFVPLPQRTIFLCIWNALRLSQASTLQPAMTTCRHSSTALILLRTESAHYVGSAMSTTTTCGTYLCPYGITASYWEARRRMAEQPQTGIEKKIRLYHINVPKVRIILDRYGNDARERAAESQHFEAPQDERNKRDKLRSSDKARKALNFHSSCTPELKWFLATTEKEKRFFLYEAFLEPYESNSSIVDLLPLDMLPLIHEHWYSFPPIKGIWHIILGMTIILLGIISLSGNGVVLYLMATVRSLRTPANLLVMNLAISDFSMLAFMMPTMAPNSFGETWVLGSLMCEVYGMLGSLFGCGSVWSLVMITLDRYNVIVKGMSAQPLTRLKAVGWVLFIWIWSIGWTIAPFFGWSR</sequence>
<evidence type="ECO:0000256" key="1">
    <source>
        <dbReference type="ARBA" id="ARBA00004141"/>
    </source>
</evidence>
<feature type="transmembrane region" description="Helical" evidence="12">
    <location>
        <begin position="260"/>
        <end position="287"/>
    </location>
</feature>
<dbReference type="PANTHER" id="PTHR24240">
    <property type="entry name" value="OPSIN"/>
    <property type="match status" value="1"/>
</dbReference>
<dbReference type="Proteomes" id="UP001054837">
    <property type="component" value="Unassembled WGS sequence"/>
</dbReference>
<dbReference type="InterPro" id="IPR017452">
    <property type="entry name" value="GPCR_Rhodpsn_7TM"/>
</dbReference>
<keyword evidence="7 10" id="KW-0675">Receptor</keyword>
<comment type="subcellular location">
    <subcellularLocation>
        <location evidence="1">Membrane</location>
        <topology evidence="1">Multi-pass membrane protein</topology>
    </subcellularLocation>
</comment>
<dbReference type="InterPro" id="IPR050125">
    <property type="entry name" value="GPCR_opsins"/>
</dbReference>
<dbReference type="EMBL" id="BPLQ01012105">
    <property type="protein sequence ID" value="GIY62570.1"/>
    <property type="molecule type" value="Genomic_DNA"/>
</dbReference>
<keyword evidence="4 12" id="KW-1133">Transmembrane helix</keyword>
<evidence type="ECO:0000256" key="8">
    <source>
        <dbReference type="ARBA" id="ARBA00023224"/>
    </source>
</evidence>
<feature type="transmembrane region" description="Helical" evidence="12">
    <location>
        <begin position="337"/>
        <end position="358"/>
    </location>
</feature>
<dbReference type="InterPro" id="IPR000276">
    <property type="entry name" value="GPCR_Rhodpsn"/>
</dbReference>
<dbReference type="SUPFAM" id="SSF81321">
    <property type="entry name" value="Family A G protein-coupled receptor-like"/>
    <property type="match status" value="1"/>
</dbReference>
<dbReference type="Pfam" id="PF00001">
    <property type="entry name" value="7tm_1"/>
    <property type="match status" value="1"/>
</dbReference>
<evidence type="ECO:0000256" key="11">
    <source>
        <dbReference type="SAM" id="MobiDB-lite"/>
    </source>
</evidence>
<evidence type="ECO:0000256" key="12">
    <source>
        <dbReference type="SAM" id="Phobius"/>
    </source>
</evidence>
<proteinExistence type="inferred from homology"/>
<evidence type="ECO:0000256" key="2">
    <source>
        <dbReference type="ARBA" id="ARBA00010663"/>
    </source>
</evidence>
<protein>
    <submittedName>
        <fullName evidence="14">Ocellar opsin</fullName>
    </submittedName>
</protein>
<gene>
    <name evidence="14" type="ORF">CDAR_596232</name>
</gene>
<evidence type="ECO:0000256" key="4">
    <source>
        <dbReference type="ARBA" id="ARBA00022989"/>
    </source>
</evidence>
<feature type="region of interest" description="Disordered" evidence="11">
    <location>
        <begin position="167"/>
        <end position="188"/>
    </location>
</feature>
<keyword evidence="9" id="KW-0844">Vision</keyword>
<feature type="transmembrane region" description="Helical" evidence="12">
    <location>
        <begin position="299"/>
        <end position="317"/>
    </location>
</feature>
<comment type="similarity">
    <text evidence="2 10">Belongs to the G-protein coupled receptor 1 family.</text>
</comment>
<dbReference type="PROSITE" id="PS00237">
    <property type="entry name" value="G_PROTEIN_RECEP_F1_1"/>
    <property type="match status" value="1"/>
</dbReference>
<keyword evidence="15" id="KW-1185">Reference proteome</keyword>
<keyword evidence="6 12" id="KW-0472">Membrane</keyword>
<dbReference type="GO" id="GO:0004930">
    <property type="term" value="F:G protein-coupled receptor activity"/>
    <property type="evidence" value="ECO:0007669"/>
    <property type="project" value="UniProtKB-KW"/>
</dbReference>
<reference evidence="14 15" key="1">
    <citation type="submission" date="2021-06" db="EMBL/GenBank/DDBJ databases">
        <title>Caerostris darwini draft genome.</title>
        <authorList>
            <person name="Kono N."/>
            <person name="Arakawa K."/>
        </authorList>
    </citation>
    <scope>NUCLEOTIDE SEQUENCE [LARGE SCALE GENOMIC DNA]</scope>
</reference>
<dbReference type="Gene3D" id="1.20.1070.10">
    <property type="entry name" value="Rhodopsin 7-helix transmembrane proteins"/>
    <property type="match status" value="1"/>
</dbReference>
<keyword evidence="8 10" id="KW-0807">Transducer</keyword>
<organism evidence="14 15">
    <name type="scientific">Caerostris darwini</name>
    <dbReference type="NCBI Taxonomy" id="1538125"/>
    <lineage>
        <taxon>Eukaryota</taxon>
        <taxon>Metazoa</taxon>
        <taxon>Ecdysozoa</taxon>
        <taxon>Arthropoda</taxon>
        <taxon>Chelicerata</taxon>
        <taxon>Arachnida</taxon>
        <taxon>Araneae</taxon>
        <taxon>Araneomorphae</taxon>
        <taxon>Entelegynae</taxon>
        <taxon>Araneoidea</taxon>
        <taxon>Araneidae</taxon>
        <taxon>Caerostris</taxon>
    </lineage>
</organism>
<evidence type="ECO:0000259" key="13">
    <source>
        <dbReference type="PROSITE" id="PS50262"/>
    </source>
</evidence>
<evidence type="ECO:0000256" key="10">
    <source>
        <dbReference type="RuleBase" id="RU000688"/>
    </source>
</evidence>
<evidence type="ECO:0000256" key="7">
    <source>
        <dbReference type="ARBA" id="ARBA00023170"/>
    </source>
</evidence>
<evidence type="ECO:0000256" key="3">
    <source>
        <dbReference type="ARBA" id="ARBA00022692"/>
    </source>
</evidence>
<feature type="transmembrane region" description="Helical" evidence="12">
    <location>
        <begin position="378"/>
        <end position="400"/>
    </location>
</feature>
<keyword evidence="5 10" id="KW-0297">G-protein coupled receptor</keyword>
<evidence type="ECO:0000256" key="6">
    <source>
        <dbReference type="ARBA" id="ARBA00023136"/>
    </source>
</evidence>
<dbReference type="PROSITE" id="PS50262">
    <property type="entry name" value="G_PROTEIN_RECEP_F1_2"/>
    <property type="match status" value="1"/>
</dbReference>
<dbReference type="PRINTS" id="PR00237">
    <property type="entry name" value="GPCRRHODOPSN"/>
</dbReference>
<evidence type="ECO:0000313" key="14">
    <source>
        <dbReference type="EMBL" id="GIY62570.1"/>
    </source>
</evidence>
<evidence type="ECO:0000313" key="15">
    <source>
        <dbReference type="Proteomes" id="UP001054837"/>
    </source>
</evidence>
<name>A0AAV4UXY2_9ARAC</name>